<dbReference type="GO" id="GO:0046677">
    <property type="term" value="P:response to antibiotic"/>
    <property type="evidence" value="ECO:0007669"/>
    <property type="project" value="UniProtKB-KW"/>
</dbReference>
<proteinExistence type="inferred from homology"/>
<dbReference type="InterPro" id="IPR029068">
    <property type="entry name" value="Glyas_Bleomycin-R_OHBP_Dase"/>
</dbReference>
<dbReference type="CDD" id="cd08349">
    <property type="entry name" value="BLMA_like"/>
    <property type="match status" value="1"/>
</dbReference>
<dbReference type="Gene3D" id="3.10.180.10">
    <property type="entry name" value="2,3-Dihydroxybiphenyl 1,2-Dioxygenase, domain 1"/>
    <property type="match status" value="1"/>
</dbReference>
<reference evidence="6 7" key="1">
    <citation type="submission" date="2019-06" db="EMBL/GenBank/DDBJ databases">
        <title>Thermomonas aquatica sp. nov., isolated from an industrial wastewater treatment plant.</title>
        <authorList>
            <person name="Jeon J.H."/>
            <person name="Park D.-S."/>
        </authorList>
    </citation>
    <scope>NUCLEOTIDE SEQUENCE [LARGE SCALE GENOMIC DNA]</scope>
    <source>
        <strain evidence="6 7">SY21</strain>
    </source>
</reference>
<dbReference type="Pfam" id="PF00903">
    <property type="entry name" value="Glyoxalase"/>
    <property type="match status" value="1"/>
</dbReference>
<feature type="compositionally biased region" description="Basic residues" evidence="4">
    <location>
        <begin position="1"/>
        <end position="11"/>
    </location>
</feature>
<name>A0A5B7ZU10_9GAMM</name>
<evidence type="ECO:0000256" key="4">
    <source>
        <dbReference type="SAM" id="MobiDB-lite"/>
    </source>
</evidence>
<feature type="domain" description="VOC" evidence="5">
    <location>
        <begin position="157"/>
        <end position="280"/>
    </location>
</feature>
<evidence type="ECO:0000256" key="1">
    <source>
        <dbReference type="ARBA" id="ARBA00011051"/>
    </source>
</evidence>
<keyword evidence="7" id="KW-1185">Reference proteome</keyword>
<protein>
    <recommendedName>
        <fullName evidence="2">Bleomycin resistance protein</fullName>
    </recommendedName>
</protein>
<dbReference type="EMBL" id="CP040871">
    <property type="protein sequence ID" value="QDA58125.1"/>
    <property type="molecule type" value="Genomic_DNA"/>
</dbReference>
<gene>
    <name evidence="6" type="ORF">FHQ07_12830</name>
</gene>
<evidence type="ECO:0000259" key="5">
    <source>
        <dbReference type="PROSITE" id="PS51819"/>
    </source>
</evidence>
<keyword evidence="3" id="KW-0046">Antibiotic resistance</keyword>
<dbReference type="InterPro" id="IPR037523">
    <property type="entry name" value="VOC_core"/>
</dbReference>
<evidence type="ECO:0000313" key="6">
    <source>
        <dbReference type="EMBL" id="QDA58125.1"/>
    </source>
</evidence>
<evidence type="ECO:0000256" key="2">
    <source>
        <dbReference type="ARBA" id="ARBA00021572"/>
    </source>
</evidence>
<dbReference type="AlphaFoldDB" id="A0A5B7ZU10"/>
<accession>A0A5B7ZU10</accession>
<evidence type="ECO:0000313" key="7">
    <source>
        <dbReference type="Proteomes" id="UP000308149"/>
    </source>
</evidence>
<organism evidence="6 7">
    <name type="scientific">Thermomonas aquatica</name>
    <dbReference type="NCBI Taxonomy" id="2202149"/>
    <lineage>
        <taxon>Bacteria</taxon>
        <taxon>Pseudomonadati</taxon>
        <taxon>Pseudomonadota</taxon>
        <taxon>Gammaproteobacteria</taxon>
        <taxon>Lysobacterales</taxon>
        <taxon>Lysobacteraceae</taxon>
        <taxon>Thermomonas</taxon>
    </lineage>
</organism>
<comment type="similarity">
    <text evidence="1">Belongs to the bleomycin resistance protein family.</text>
</comment>
<dbReference type="OrthoDB" id="9794917at2"/>
<feature type="compositionally biased region" description="Basic residues" evidence="4">
    <location>
        <begin position="34"/>
        <end position="44"/>
    </location>
</feature>
<dbReference type="InterPro" id="IPR004360">
    <property type="entry name" value="Glyas_Fos-R_dOase_dom"/>
</dbReference>
<dbReference type="Proteomes" id="UP000308149">
    <property type="component" value="Chromosome"/>
</dbReference>
<feature type="region of interest" description="Disordered" evidence="4">
    <location>
        <begin position="1"/>
        <end position="94"/>
    </location>
</feature>
<dbReference type="PROSITE" id="PS51819">
    <property type="entry name" value="VOC"/>
    <property type="match status" value="1"/>
</dbReference>
<dbReference type="InterPro" id="IPR000335">
    <property type="entry name" value="Bleomycin-R"/>
</dbReference>
<sequence length="281" mass="30169">MDRGGLRRRGDHRQPAKGGCVPAAVADRAEPGGRRGRARHRHPVRGLAGVGAGAEAALGRQGAGGRTRHADRTHRQPVGPRRHHRVHHRHRGAAGLQRYRPPARVQLSLHRADADAGVAVGPVVRPAGGRDPVLARPPRGAAAGRRRPVSARIATIRAIHPVLAARDVAASIRFYQLLGFALSFQDDAGEPRYAAVHRDGVELHLQWADAGQWVAGVDRAACRFLVEDVDALHAQFAVAGAIDAISSDGSPWAAPADTPWGTREFHLRDPGGNSLQFYRAR</sequence>
<evidence type="ECO:0000256" key="3">
    <source>
        <dbReference type="ARBA" id="ARBA00023251"/>
    </source>
</evidence>
<feature type="compositionally biased region" description="Basic residues" evidence="4">
    <location>
        <begin position="80"/>
        <end position="92"/>
    </location>
</feature>
<dbReference type="SUPFAM" id="SSF54593">
    <property type="entry name" value="Glyoxalase/Bleomycin resistance protein/Dihydroxybiphenyl dioxygenase"/>
    <property type="match status" value="1"/>
</dbReference>
<dbReference type="KEGG" id="thes:FHQ07_12830"/>